<name>M0EL03_9EURY</name>
<evidence type="ECO:0000313" key="1">
    <source>
        <dbReference type="EMBL" id="ELZ47783.1"/>
    </source>
</evidence>
<dbReference type="EMBL" id="AOJK01000011">
    <property type="protein sequence ID" value="ELZ47783.1"/>
    <property type="molecule type" value="Genomic_DNA"/>
</dbReference>
<organism evidence="1 2">
    <name type="scientific">Halorubrum californiense DSM 19288</name>
    <dbReference type="NCBI Taxonomy" id="1227465"/>
    <lineage>
        <taxon>Archaea</taxon>
        <taxon>Methanobacteriati</taxon>
        <taxon>Methanobacteriota</taxon>
        <taxon>Stenosarchaea group</taxon>
        <taxon>Halobacteria</taxon>
        <taxon>Halobacteriales</taxon>
        <taxon>Haloferacaceae</taxon>
        <taxon>Halorubrum</taxon>
    </lineage>
</organism>
<dbReference type="Proteomes" id="UP000011586">
    <property type="component" value="Unassembled WGS sequence"/>
</dbReference>
<dbReference type="PATRIC" id="fig|1227465.4.peg.424"/>
<dbReference type="RefSeq" id="WP_008440667.1">
    <property type="nucleotide sequence ID" value="NZ_AOJK01000011.1"/>
</dbReference>
<proteinExistence type="predicted"/>
<dbReference type="OrthoDB" id="330943at2157"/>
<sequence>MGLFLAASVSGCLDKLPDGITGDGDTDGKSSQSRQIVITYDEALTARDDATVARGEGITAFNEDAYAVAIDAIETALSGYEEAEDGFAEAADLANEIQKETAADICETAVDETAF</sequence>
<reference evidence="1 2" key="1">
    <citation type="journal article" date="2014" name="PLoS Genet.">
        <title>Phylogenetically driven sequencing of extremely halophilic archaea reveals strategies for static and dynamic osmo-response.</title>
        <authorList>
            <person name="Becker E.A."/>
            <person name="Seitzer P.M."/>
            <person name="Tritt A."/>
            <person name="Larsen D."/>
            <person name="Krusor M."/>
            <person name="Yao A.I."/>
            <person name="Wu D."/>
            <person name="Madern D."/>
            <person name="Eisen J.A."/>
            <person name="Darling A.E."/>
            <person name="Facciotti M.T."/>
        </authorList>
    </citation>
    <scope>NUCLEOTIDE SEQUENCE [LARGE SCALE GENOMIC DNA]</scope>
    <source>
        <strain evidence="1 2">DSM 19288</strain>
    </source>
</reference>
<keyword evidence="2" id="KW-1185">Reference proteome</keyword>
<gene>
    <name evidence="1" type="ORF">C463_02166</name>
</gene>
<comment type="caution">
    <text evidence="1">The sequence shown here is derived from an EMBL/GenBank/DDBJ whole genome shotgun (WGS) entry which is preliminary data.</text>
</comment>
<protein>
    <submittedName>
        <fullName evidence="1">Uncharacterized protein</fullName>
    </submittedName>
</protein>
<accession>M0EL03</accession>
<evidence type="ECO:0000313" key="2">
    <source>
        <dbReference type="Proteomes" id="UP000011586"/>
    </source>
</evidence>
<dbReference type="AlphaFoldDB" id="M0EL03"/>